<comment type="caution">
    <text evidence="1">The sequence shown here is derived from an EMBL/GenBank/DDBJ whole genome shotgun (WGS) entry which is preliminary data.</text>
</comment>
<dbReference type="RefSeq" id="WP_187221308.1">
    <property type="nucleotide sequence ID" value="NZ_JABVED010000009.1"/>
</dbReference>
<organism evidence="1 2">
    <name type="scientific">Actinokineospora xionganensis</name>
    <dbReference type="NCBI Taxonomy" id="2684470"/>
    <lineage>
        <taxon>Bacteria</taxon>
        <taxon>Bacillati</taxon>
        <taxon>Actinomycetota</taxon>
        <taxon>Actinomycetes</taxon>
        <taxon>Pseudonocardiales</taxon>
        <taxon>Pseudonocardiaceae</taxon>
        <taxon>Actinokineospora</taxon>
    </lineage>
</organism>
<keyword evidence="2" id="KW-1185">Reference proteome</keyword>
<dbReference type="EMBL" id="JABVED010000009">
    <property type="protein sequence ID" value="MBC6448818.1"/>
    <property type="molecule type" value="Genomic_DNA"/>
</dbReference>
<evidence type="ECO:0000313" key="1">
    <source>
        <dbReference type="EMBL" id="MBC6448818.1"/>
    </source>
</evidence>
<accession>A0ABR7L8D8</accession>
<protein>
    <submittedName>
        <fullName evidence="1">Uncharacterized protein</fullName>
    </submittedName>
</protein>
<dbReference type="Proteomes" id="UP000734823">
    <property type="component" value="Unassembled WGS sequence"/>
</dbReference>
<reference evidence="1 2" key="1">
    <citation type="submission" date="2020-06" db="EMBL/GenBank/DDBJ databases">
        <title>Actinokineospora xiongansis sp. nov., isolated from soil of Baiyangdian.</title>
        <authorList>
            <person name="Zhang X."/>
        </authorList>
    </citation>
    <scope>NUCLEOTIDE SEQUENCE [LARGE SCALE GENOMIC DNA]</scope>
    <source>
        <strain evidence="1 2">HBU206404</strain>
    </source>
</reference>
<sequence length="102" mass="11860">MEILGLTNPYRGDKPCSRAFRHGFTFRWVKGDRYVAVMRGFCVDARRYLILHDHLAGHQVHEKPQPLVDAISAPPDEWWDNALLRHIADSWVNGRSHLRRTG</sequence>
<name>A0ABR7L8D8_9PSEU</name>
<evidence type="ECO:0000313" key="2">
    <source>
        <dbReference type="Proteomes" id="UP000734823"/>
    </source>
</evidence>
<gene>
    <name evidence="1" type="ORF">GPZ80_16730</name>
</gene>
<proteinExistence type="predicted"/>